<keyword evidence="3" id="KW-1185">Reference proteome</keyword>
<feature type="chain" id="PRO_5039329615" description="Secreted protein" evidence="1">
    <location>
        <begin position="20"/>
        <end position="88"/>
    </location>
</feature>
<evidence type="ECO:0000256" key="1">
    <source>
        <dbReference type="SAM" id="SignalP"/>
    </source>
</evidence>
<evidence type="ECO:0008006" key="4">
    <source>
        <dbReference type="Google" id="ProtNLM"/>
    </source>
</evidence>
<name>A0A9D4N300_DREPO</name>
<accession>A0A9D4N300</accession>
<organism evidence="2 3">
    <name type="scientific">Dreissena polymorpha</name>
    <name type="common">Zebra mussel</name>
    <name type="synonym">Mytilus polymorpha</name>
    <dbReference type="NCBI Taxonomy" id="45954"/>
    <lineage>
        <taxon>Eukaryota</taxon>
        <taxon>Metazoa</taxon>
        <taxon>Spiralia</taxon>
        <taxon>Lophotrochozoa</taxon>
        <taxon>Mollusca</taxon>
        <taxon>Bivalvia</taxon>
        <taxon>Autobranchia</taxon>
        <taxon>Heteroconchia</taxon>
        <taxon>Euheterodonta</taxon>
        <taxon>Imparidentia</taxon>
        <taxon>Neoheterodontei</taxon>
        <taxon>Myida</taxon>
        <taxon>Dreissenoidea</taxon>
        <taxon>Dreissenidae</taxon>
        <taxon>Dreissena</taxon>
    </lineage>
</organism>
<comment type="caution">
    <text evidence="2">The sequence shown here is derived from an EMBL/GenBank/DDBJ whole genome shotgun (WGS) entry which is preliminary data.</text>
</comment>
<feature type="signal peptide" evidence="1">
    <location>
        <begin position="1"/>
        <end position="19"/>
    </location>
</feature>
<proteinExistence type="predicted"/>
<sequence length="88" mass="9665">MIGFLTFCAFLSCTHIGLSRCVTLDIYSKIGTVPIYGFDGTSAVLHTGRALHYQIVLQTCNVVSVSSLRPEFTKTFEGKCNHSSLDFV</sequence>
<keyword evidence="1" id="KW-0732">Signal</keyword>
<reference evidence="2" key="2">
    <citation type="submission" date="2020-11" db="EMBL/GenBank/DDBJ databases">
        <authorList>
            <person name="McCartney M.A."/>
            <person name="Auch B."/>
            <person name="Kono T."/>
            <person name="Mallez S."/>
            <person name="Becker A."/>
            <person name="Gohl D.M."/>
            <person name="Silverstein K.A.T."/>
            <person name="Koren S."/>
            <person name="Bechman K.B."/>
            <person name="Herman A."/>
            <person name="Abrahante J.E."/>
            <person name="Garbe J."/>
        </authorList>
    </citation>
    <scope>NUCLEOTIDE SEQUENCE</scope>
    <source>
        <strain evidence="2">Duluth1</strain>
        <tissue evidence="2">Whole animal</tissue>
    </source>
</reference>
<protein>
    <recommendedName>
        <fullName evidence="4">Secreted protein</fullName>
    </recommendedName>
</protein>
<evidence type="ECO:0000313" key="2">
    <source>
        <dbReference type="EMBL" id="KAH3888170.1"/>
    </source>
</evidence>
<dbReference type="Proteomes" id="UP000828390">
    <property type="component" value="Unassembled WGS sequence"/>
</dbReference>
<dbReference type="EMBL" id="JAIWYP010000001">
    <property type="protein sequence ID" value="KAH3888170.1"/>
    <property type="molecule type" value="Genomic_DNA"/>
</dbReference>
<evidence type="ECO:0000313" key="3">
    <source>
        <dbReference type="Proteomes" id="UP000828390"/>
    </source>
</evidence>
<dbReference type="AlphaFoldDB" id="A0A9D4N300"/>
<reference evidence="2" key="1">
    <citation type="journal article" date="2019" name="bioRxiv">
        <title>The Genome of the Zebra Mussel, Dreissena polymorpha: A Resource for Invasive Species Research.</title>
        <authorList>
            <person name="McCartney M.A."/>
            <person name="Auch B."/>
            <person name="Kono T."/>
            <person name="Mallez S."/>
            <person name="Zhang Y."/>
            <person name="Obille A."/>
            <person name="Becker A."/>
            <person name="Abrahante J.E."/>
            <person name="Garbe J."/>
            <person name="Badalamenti J.P."/>
            <person name="Herman A."/>
            <person name="Mangelson H."/>
            <person name="Liachko I."/>
            <person name="Sullivan S."/>
            <person name="Sone E.D."/>
            <person name="Koren S."/>
            <person name="Silverstein K.A.T."/>
            <person name="Beckman K.B."/>
            <person name="Gohl D.M."/>
        </authorList>
    </citation>
    <scope>NUCLEOTIDE SEQUENCE</scope>
    <source>
        <strain evidence="2">Duluth1</strain>
        <tissue evidence="2">Whole animal</tissue>
    </source>
</reference>
<gene>
    <name evidence="2" type="ORF">DPMN_012199</name>
</gene>